<feature type="compositionally biased region" description="Polar residues" evidence="1">
    <location>
        <begin position="263"/>
        <end position="279"/>
    </location>
</feature>
<dbReference type="InterPro" id="IPR016181">
    <property type="entry name" value="Acyl_CoA_acyltransferase"/>
</dbReference>
<accession>A0A6A5QKU3</accession>
<dbReference type="CDD" id="cd04301">
    <property type="entry name" value="NAT_SF"/>
    <property type="match status" value="1"/>
</dbReference>
<name>A0A6A5QKU3_AMPQU</name>
<keyword evidence="3" id="KW-1185">Reference proteome</keyword>
<dbReference type="SUPFAM" id="SSF55729">
    <property type="entry name" value="Acyl-CoA N-acyltransferases (Nat)"/>
    <property type="match status" value="1"/>
</dbReference>
<evidence type="ECO:0000313" key="2">
    <source>
        <dbReference type="EMBL" id="KAF1914697.1"/>
    </source>
</evidence>
<feature type="region of interest" description="Disordered" evidence="1">
    <location>
        <begin position="177"/>
        <end position="279"/>
    </location>
</feature>
<feature type="compositionally biased region" description="Low complexity" evidence="1">
    <location>
        <begin position="177"/>
        <end position="193"/>
    </location>
</feature>
<evidence type="ECO:0000256" key="1">
    <source>
        <dbReference type="SAM" id="MobiDB-lite"/>
    </source>
</evidence>
<dbReference type="OrthoDB" id="2129362at2759"/>
<dbReference type="Proteomes" id="UP000800096">
    <property type="component" value="Unassembled WGS sequence"/>
</dbReference>
<dbReference type="Gene3D" id="3.40.630.30">
    <property type="match status" value="1"/>
</dbReference>
<feature type="region of interest" description="Disordered" evidence="1">
    <location>
        <begin position="109"/>
        <end position="129"/>
    </location>
</feature>
<proteinExistence type="predicted"/>
<dbReference type="EMBL" id="ML979137">
    <property type="protein sequence ID" value="KAF1914697.1"/>
    <property type="molecule type" value="Genomic_DNA"/>
</dbReference>
<gene>
    <name evidence="2" type="ORF">BDU57DRAFT_301561</name>
</gene>
<evidence type="ECO:0008006" key="4">
    <source>
        <dbReference type="Google" id="ProtNLM"/>
    </source>
</evidence>
<feature type="compositionally biased region" description="Low complexity" evidence="1">
    <location>
        <begin position="219"/>
        <end position="232"/>
    </location>
</feature>
<protein>
    <recommendedName>
        <fullName evidence="4">N-acetyltransferase domain-containing protein</fullName>
    </recommendedName>
</protein>
<dbReference type="AlphaFoldDB" id="A0A6A5QKU3"/>
<feature type="compositionally biased region" description="Basic residues" evidence="1">
    <location>
        <begin position="113"/>
        <end position="129"/>
    </location>
</feature>
<sequence length="688" mass="77137">MGRSAAYFCSRESAYRIQTITAVPEQDMTWQQEETFGPVAPRRKHRGTKWRPLDLSALPDPPVCPPILPGEGGDSAGPNKDPMVRVDPQARAKAIACDITSTAPVKINLKTPNHSHKTHKPRKLQDHSKKHLNNPHGINMGALPKSAFVPPHMRKSTTTGTASAFVPPHMRKTITTGTASASAGASGSAINGTPPSPPTTLEPKVDATGSHQVTTWGGPSAWAEPKPEAPAAPRRENPRWPRTRGPPKKTVWPKQREMRPVPTASSQSDGGVSCKSNSHGDSCYDVKKLTDWNGKWLPPPEEWSARKGHTNRHFGQDIERWMNGHPEECRRKMDTTSPSFCKDGTCKELVPKNWIVSNIEQGSLNQFWKLMPSREPAALSDISDRPPFWERYEETKGTGAFIEALTVPDALVDPTDLANHFQGADVMASAEVRLESIMRHRRNSHKRLLAKQRRPIKEVVPTAPQLPDRRLIPKSNVYFRPVHPADVEGISAIYNYYVEETIYANEFDARTCQHILDRIDVVIKAGLPFLVAVSRDSIKKDEQGFIKQKVVGFASLDDYCDQSSMYRYTFELELYVHPGYLRQNIASCLLDRLLEMANTSYNARGGYEYINDGEYLKTGPSRVIKTIMLTVLKENGDTEENDEYKFLKKFKFIRTGHIPTIGYKLGKVVDAVLYRHTTSELIHPHVRP</sequence>
<evidence type="ECO:0000313" key="3">
    <source>
        <dbReference type="Proteomes" id="UP000800096"/>
    </source>
</evidence>
<organism evidence="2 3">
    <name type="scientific">Ampelomyces quisqualis</name>
    <name type="common">Powdery mildew agent</name>
    <dbReference type="NCBI Taxonomy" id="50730"/>
    <lineage>
        <taxon>Eukaryota</taxon>
        <taxon>Fungi</taxon>
        <taxon>Dikarya</taxon>
        <taxon>Ascomycota</taxon>
        <taxon>Pezizomycotina</taxon>
        <taxon>Dothideomycetes</taxon>
        <taxon>Pleosporomycetidae</taxon>
        <taxon>Pleosporales</taxon>
        <taxon>Pleosporineae</taxon>
        <taxon>Phaeosphaeriaceae</taxon>
        <taxon>Ampelomyces</taxon>
    </lineage>
</organism>
<reference evidence="2" key="1">
    <citation type="journal article" date="2020" name="Stud. Mycol.">
        <title>101 Dothideomycetes genomes: a test case for predicting lifestyles and emergence of pathogens.</title>
        <authorList>
            <person name="Haridas S."/>
            <person name="Albert R."/>
            <person name="Binder M."/>
            <person name="Bloem J."/>
            <person name="Labutti K."/>
            <person name="Salamov A."/>
            <person name="Andreopoulos B."/>
            <person name="Baker S."/>
            <person name="Barry K."/>
            <person name="Bills G."/>
            <person name="Bluhm B."/>
            <person name="Cannon C."/>
            <person name="Castanera R."/>
            <person name="Culley D."/>
            <person name="Daum C."/>
            <person name="Ezra D."/>
            <person name="Gonzalez J."/>
            <person name="Henrissat B."/>
            <person name="Kuo A."/>
            <person name="Liang C."/>
            <person name="Lipzen A."/>
            <person name="Lutzoni F."/>
            <person name="Magnuson J."/>
            <person name="Mondo S."/>
            <person name="Nolan M."/>
            <person name="Ohm R."/>
            <person name="Pangilinan J."/>
            <person name="Park H.-J."/>
            <person name="Ramirez L."/>
            <person name="Alfaro M."/>
            <person name="Sun H."/>
            <person name="Tritt A."/>
            <person name="Yoshinaga Y."/>
            <person name="Zwiers L.-H."/>
            <person name="Turgeon B."/>
            <person name="Goodwin S."/>
            <person name="Spatafora J."/>
            <person name="Crous P."/>
            <person name="Grigoriev I."/>
        </authorList>
    </citation>
    <scope>NUCLEOTIDE SEQUENCE</scope>
    <source>
        <strain evidence="2">HMLAC05119</strain>
    </source>
</reference>
<feature type="region of interest" description="Disordered" evidence="1">
    <location>
        <begin position="35"/>
        <end position="58"/>
    </location>
</feature>